<evidence type="ECO:0000313" key="3">
    <source>
        <dbReference type="Proteomes" id="UP000625711"/>
    </source>
</evidence>
<sequence length="48" mass="5431">MQIVPASNHLTSRPVNKLPAPTRLIDDRGSDRERLKKKRGGYAHYISS</sequence>
<gene>
    <name evidence="2" type="ORF">GWI33_003846</name>
</gene>
<evidence type="ECO:0000313" key="2">
    <source>
        <dbReference type="EMBL" id="KAF7262918.1"/>
    </source>
</evidence>
<keyword evidence="3" id="KW-1185">Reference proteome</keyword>
<dbReference type="AlphaFoldDB" id="A0A834LXR3"/>
<dbReference type="Proteomes" id="UP000625711">
    <property type="component" value="Unassembled WGS sequence"/>
</dbReference>
<organism evidence="2 3">
    <name type="scientific">Rhynchophorus ferrugineus</name>
    <name type="common">Red palm weevil</name>
    <name type="synonym">Curculio ferrugineus</name>
    <dbReference type="NCBI Taxonomy" id="354439"/>
    <lineage>
        <taxon>Eukaryota</taxon>
        <taxon>Metazoa</taxon>
        <taxon>Ecdysozoa</taxon>
        <taxon>Arthropoda</taxon>
        <taxon>Hexapoda</taxon>
        <taxon>Insecta</taxon>
        <taxon>Pterygota</taxon>
        <taxon>Neoptera</taxon>
        <taxon>Endopterygota</taxon>
        <taxon>Coleoptera</taxon>
        <taxon>Polyphaga</taxon>
        <taxon>Cucujiformia</taxon>
        <taxon>Curculionidae</taxon>
        <taxon>Dryophthorinae</taxon>
        <taxon>Rhynchophorus</taxon>
    </lineage>
</organism>
<protein>
    <submittedName>
        <fullName evidence="2">Uncharacterized protein</fullName>
    </submittedName>
</protein>
<reference evidence="2" key="1">
    <citation type="submission" date="2020-08" db="EMBL/GenBank/DDBJ databases">
        <title>Genome sequencing and assembly of the red palm weevil Rhynchophorus ferrugineus.</title>
        <authorList>
            <person name="Dias G.B."/>
            <person name="Bergman C.M."/>
            <person name="Manee M."/>
        </authorList>
    </citation>
    <scope>NUCLEOTIDE SEQUENCE</scope>
    <source>
        <strain evidence="2">AA-2017</strain>
        <tissue evidence="2">Whole larva</tissue>
    </source>
</reference>
<evidence type="ECO:0000256" key="1">
    <source>
        <dbReference type="SAM" id="MobiDB-lite"/>
    </source>
</evidence>
<dbReference type="EMBL" id="JAACXV010023611">
    <property type="protein sequence ID" value="KAF7262918.1"/>
    <property type="molecule type" value="Genomic_DNA"/>
</dbReference>
<accession>A0A834LXR3</accession>
<feature type="compositionally biased region" description="Basic and acidic residues" evidence="1">
    <location>
        <begin position="24"/>
        <end position="34"/>
    </location>
</feature>
<proteinExistence type="predicted"/>
<feature type="non-terminal residue" evidence="2">
    <location>
        <position position="48"/>
    </location>
</feature>
<comment type="caution">
    <text evidence="2">The sequence shown here is derived from an EMBL/GenBank/DDBJ whole genome shotgun (WGS) entry which is preliminary data.</text>
</comment>
<feature type="region of interest" description="Disordered" evidence="1">
    <location>
        <begin position="1"/>
        <end position="48"/>
    </location>
</feature>
<name>A0A834LXR3_RHYFE</name>